<dbReference type="RefSeq" id="WP_259866949.1">
    <property type="nucleotide sequence ID" value="NZ_JAMQJZ010000002.1"/>
</dbReference>
<keyword evidence="2" id="KW-1185">Reference proteome</keyword>
<sequence length="125" mass="14354">MEKSIALTLLLFVLFVSGCSEKQELTIEDILLALDNEGIEYNEMSQIPELRSTKENYSYELSEGRLRVHLFSSDEDRKEVQADPYPTAMFATPTATYGLHKVLIFYMQGNDRLVTKLDSAFEDFE</sequence>
<dbReference type="AlphaFoldDB" id="A0A9X3WGV8"/>
<dbReference type="PROSITE" id="PS51257">
    <property type="entry name" value="PROKAR_LIPOPROTEIN"/>
    <property type="match status" value="1"/>
</dbReference>
<proteinExistence type="predicted"/>
<dbReference type="EMBL" id="JAMQJZ010000002">
    <property type="protein sequence ID" value="MDC3419510.1"/>
    <property type="molecule type" value="Genomic_DNA"/>
</dbReference>
<name>A0A9X3WGV8_9BACI</name>
<organism evidence="1 2">
    <name type="scientific">Aquibacillus koreensis</name>
    <dbReference type="NCBI Taxonomy" id="279446"/>
    <lineage>
        <taxon>Bacteria</taxon>
        <taxon>Bacillati</taxon>
        <taxon>Bacillota</taxon>
        <taxon>Bacilli</taxon>
        <taxon>Bacillales</taxon>
        <taxon>Bacillaceae</taxon>
        <taxon>Aquibacillus</taxon>
    </lineage>
</organism>
<comment type="caution">
    <text evidence="1">The sequence shown here is derived from an EMBL/GenBank/DDBJ whole genome shotgun (WGS) entry which is preliminary data.</text>
</comment>
<gene>
    <name evidence="1" type="ORF">NC661_03925</name>
</gene>
<evidence type="ECO:0000313" key="2">
    <source>
        <dbReference type="Proteomes" id="UP001145072"/>
    </source>
</evidence>
<reference evidence="1" key="1">
    <citation type="submission" date="2022-06" db="EMBL/GenBank/DDBJ databases">
        <title>Aquibacillus sp. a new bacterium isolated from soil saline samples.</title>
        <authorList>
            <person name="Galisteo C."/>
            <person name="De La Haba R."/>
            <person name="Sanchez-Porro C."/>
            <person name="Ventosa A."/>
        </authorList>
    </citation>
    <scope>NUCLEOTIDE SEQUENCE</scope>
    <source>
        <strain evidence="1">JCM 12387</strain>
    </source>
</reference>
<accession>A0A9X3WGV8</accession>
<protein>
    <recommendedName>
        <fullName evidence="3">Lipoprotein</fullName>
    </recommendedName>
</protein>
<dbReference type="Proteomes" id="UP001145072">
    <property type="component" value="Unassembled WGS sequence"/>
</dbReference>
<evidence type="ECO:0000313" key="1">
    <source>
        <dbReference type="EMBL" id="MDC3419510.1"/>
    </source>
</evidence>
<evidence type="ECO:0008006" key="3">
    <source>
        <dbReference type="Google" id="ProtNLM"/>
    </source>
</evidence>